<dbReference type="Proteomes" id="UP000037035">
    <property type="component" value="Unassembled WGS sequence"/>
</dbReference>
<feature type="region of interest" description="Disordered" evidence="1">
    <location>
        <begin position="42"/>
        <end position="61"/>
    </location>
</feature>
<gene>
    <name evidence="2" type="ORF">VP01_600g1</name>
</gene>
<dbReference type="EMBL" id="LAVV01011286">
    <property type="protein sequence ID" value="KNZ47956.1"/>
    <property type="molecule type" value="Genomic_DNA"/>
</dbReference>
<protein>
    <submittedName>
        <fullName evidence="2">Uncharacterized protein</fullName>
    </submittedName>
</protein>
<evidence type="ECO:0000313" key="2">
    <source>
        <dbReference type="EMBL" id="KNZ47956.1"/>
    </source>
</evidence>
<sequence length="227" mass="25724">MIDPALQEVEGINLNYNIRKKQAKLAKTLGVSDRQVCQILDDAHKKRPSASTKQQGPKSKPTTKVLTSFLLFLEKNPTINLKKMSEHIHEEFDISITPEAIQRTLKMMKITWKSVTQIPQKWSKAAFSSAVTQLCLEPSDQAALRKDTKGSLINLIDAMAKEGMVYEELLTKDKKKNGKTLNDICNFILNLQGINKKTQTQIFTKVLSVFEPNQAFLQHYQNPCQAH</sequence>
<dbReference type="VEuPathDB" id="FungiDB:VP01_600g1"/>
<proteinExistence type="predicted"/>
<evidence type="ECO:0000256" key="1">
    <source>
        <dbReference type="SAM" id="MobiDB-lite"/>
    </source>
</evidence>
<dbReference type="AlphaFoldDB" id="A0A0L6UHE8"/>
<accession>A0A0L6UHE8</accession>
<keyword evidence="3" id="KW-1185">Reference proteome</keyword>
<comment type="caution">
    <text evidence="2">The sequence shown here is derived from an EMBL/GenBank/DDBJ whole genome shotgun (WGS) entry which is preliminary data.</text>
</comment>
<dbReference type="STRING" id="27349.A0A0L6UHE8"/>
<feature type="compositionally biased region" description="Polar residues" evidence="1">
    <location>
        <begin position="49"/>
        <end position="61"/>
    </location>
</feature>
<name>A0A0L6UHE8_9BASI</name>
<organism evidence="2 3">
    <name type="scientific">Puccinia sorghi</name>
    <dbReference type="NCBI Taxonomy" id="27349"/>
    <lineage>
        <taxon>Eukaryota</taxon>
        <taxon>Fungi</taxon>
        <taxon>Dikarya</taxon>
        <taxon>Basidiomycota</taxon>
        <taxon>Pucciniomycotina</taxon>
        <taxon>Pucciniomycetes</taxon>
        <taxon>Pucciniales</taxon>
        <taxon>Pucciniaceae</taxon>
        <taxon>Puccinia</taxon>
    </lineage>
</organism>
<evidence type="ECO:0000313" key="3">
    <source>
        <dbReference type="Proteomes" id="UP000037035"/>
    </source>
</evidence>
<dbReference type="OrthoDB" id="2280777at2759"/>
<reference evidence="2 3" key="1">
    <citation type="submission" date="2015-08" db="EMBL/GenBank/DDBJ databases">
        <title>Next Generation Sequencing and Analysis of the Genome of Puccinia sorghi L Schw, the Causal Agent of Maize Common Rust.</title>
        <authorList>
            <person name="Rochi L."/>
            <person name="Burguener G."/>
            <person name="Darino M."/>
            <person name="Turjanski A."/>
            <person name="Kreff E."/>
            <person name="Dieguez M.J."/>
            <person name="Sacco F."/>
        </authorList>
    </citation>
    <scope>NUCLEOTIDE SEQUENCE [LARGE SCALE GENOMIC DNA]</scope>
    <source>
        <strain evidence="2 3">RO10H11247</strain>
    </source>
</reference>